<evidence type="ECO:0000256" key="1">
    <source>
        <dbReference type="SAM" id="MobiDB-lite"/>
    </source>
</evidence>
<sequence length="286" mass="30819">MDYLCYFCLLGTGFGTIHTKLSYPNGSPMLSCTYEGSGDAVTWWRVRNTSQVFVASASPNETQAISGVALSFRQKPASTHAGYTTPPQIVTSITQRPELAATGDYFCDFGNEKHILWIPMNVTIELRATEDRGWSLECQGQLVCPAVTVQWYANSTYLGSTHSDGRPTTRPAGHNISHYNLSMRGSVGHLQLWQHHGLFSCVFVSCDAHGIAAVSVAPPPPSPPSLPPSPRPPTAGDDRPPRDGSSSGFVLAGFLTTATVIAIAVSVLSVYARRRWRPAAGCCCVD</sequence>
<dbReference type="GeneID" id="921182"/>
<dbReference type="KEGG" id="vg:921182"/>
<organismHost>
    <name type="scientific">Tupaia belangeri</name>
    <name type="common">Common tree shrew</name>
    <name type="synonym">Tupaia glis belangeri</name>
    <dbReference type="NCBI Taxonomy" id="37347"/>
</organismHost>
<dbReference type="Proteomes" id="UP000137095">
    <property type="component" value="Segment"/>
</dbReference>
<organism evidence="4 5">
    <name type="scientific">Tupaiid herpesvirus 1 (strain 1)</name>
    <name type="common">TuHV-1</name>
    <name type="synonym">Herpesvirus tupaia (strain 1)</name>
    <dbReference type="NCBI Taxonomy" id="10397"/>
    <lineage>
        <taxon>Viruses</taxon>
        <taxon>Duplodnaviria</taxon>
        <taxon>Heunggongvirae</taxon>
        <taxon>Peploviricota</taxon>
        <taxon>Herviviricetes</taxon>
        <taxon>Herpesvirales</taxon>
        <taxon>Orthoherpesviridae</taxon>
        <taxon>Betaherpesvirinae</taxon>
        <taxon>Quwivirus</taxon>
        <taxon>Quwivirus tupaiidbeta1</taxon>
    </lineage>
</organism>
<keyword evidence="2" id="KW-1133">Transmembrane helix</keyword>
<evidence type="ECO:0000313" key="4">
    <source>
        <dbReference type="EMBL" id="AAK57171.1"/>
    </source>
</evidence>
<keyword evidence="5" id="KW-1185">Reference proteome</keyword>
<feature type="domain" description="Ig-like" evidence="3">
    <location>
        <begin position="119"/>
        <end position="217"/>
    </location>
</feature>
<feature type="transmembrane region" description="Helical" evidence="2">
    <location>
        <begin position="249"/>
        <end position="271"/>
    </location>
</feature>
<dbReference type="RefSeq" id="NP_116476.1">
    <property type="nucleotide sequence ID" value="NC_002794.1"/>
</dbReference>
<protein>
    <submittedName>
        <fullName evidence="4">T121.4</fullName>
    </submittedName>
</protein>
<dbReference type="InterPro" id="IPR007110">
    <property type="entry name" value="Ig-like_dom"/>
</dbReference>
<keyword evidence="2" id="KW-0472">Membrane</keyword>
<reference evidence="4 5" key="1">
    <citation type="journal article" date="2001" name="J. Virol.">
        <title>Analysis and characterization of the complete genome of tupaia (tree shrew) herpesvirus.</title>
        <authorList>
            <person name="Bahr U."/>
            <person name="Darai G."/>
        </authorList>
    </citation>
    <scope>NUCLEOTIDE SEQUENCE [LARGE SCALE GENOMIC DNA]</scope>
    <source>
        <strain evidence="4">2</strain>
    </source>
</reference>
<feature type="compositionally biased region" description="Pro residues" evidence="1">
    <location>
        <begin position="217"/>
        <end position="233"/>
    </location>
</feature>
<evidence type="ECO:0000313" key="5">
    <source>
        <dbReference type="Proteomes" id="UP000137095"/>
    </source>
</evidence>
<name>Q91TH6_TUHV1</name>
<evidence type="ECO:0000259" key="3">
    <source>
        <dbReference type="PROSITE" id="PS50835"/>
    </source>
</evidence>
<dbReference type="PROSITE" id="PS50835">
    <property type="entry name" value="IG_LIKE"/>
    <property type="match status" value="1"/>
</dbReference>
<dbReference type="EMBL" id="AF281817">
    <property type="protein sequence ID" value="AAK57171.1"/>
    <property type="molecule type" value="Genomic_DNA"/>
</dbReference>
<evidence type="ECO:0000256" key="2">
    <source>
        <dbReference type="SAM" id="Phobius"/>
    </source>
</evidence>
<feature type="region of interest" description="Disordered" evidence="1">
    <location>
        <begin position="217"/>
        <end position="244"/>
    </location>
</feature>
<keyword evidence="2" id="KW-0812">Transmembrane</keyword>
<accession>Q91TH6</accession>
<proteinExistence type="predicted"/>